<dbReference type="PRINTS" id="PR00727">
    <property type="entry name" value="LEADERPTASE"/>
</dbReference>
<evidence type="ECO:0000256" key="3">
    <source>
        <dbReference type="ARBA" id="ARBA00009370"/>
    </source>
</evidence>
<evidence type="ECO:0000313" key="10">
    <source>
        <dbReference type="Proteomes" id="UP000003494"/>
    </source>
</evidence>
<keyword evidence="10" id="KW-1185">Reference proteome</keyword>
<evidence type="ECO:0000256" key="5">
    <source>
        <dbReference type="ARBA" id="ARBA00022801"/>
    </source>
</evidence>
<dbReference type="Proteomes" id="UP000003494">
    <property type="component" value="Unassembled WGS sequence"/>
</dbReference>
<dbReference type="Gene3D" id="2.10.109.10">
    <property type="entry name" value="Umud Fragment, subunit A"/>
    <property type="match status" value="1"/>
</dbReference>
<dbReference type="SUPFAM" id="SSF51306">
    <property type="entry name" value="LexA/Signal peptidase"/>
    <property type="match status" value="1"/>
</dbReference>
<comment type="similarity">
    <text evidence="3 7">Belongs to the peptidase S26 family.</text>
</comment>
<keyword evidence="7" id="KW-0645">Protease</keyword>
<dbReference type="STRING" id="626523.GCWU000342_01100"/>
<feature type="active site" evidence="6">
    <location>
        <position position="53"/>
    </location>
</feature>
<dbReference type="NCBIfam" id="TIGR02227">
    <property type="entry name" value="sigpep_I_bact"/>
    <property type="match status" value="1"/>
</dbReference>
<dbReference type="eggNOG" id="COG0681">
    <property type="taxonomic scope" value="Bacteria"/>
</dbReference>
<comment type="catalytic activity">
    <reaction evidence="1 7">
        <text>Cleavage of hydrophobic, N-terminal signal or leader sequences from secreted and periplasmic proteins.</text>
        <dbReference type="EC" id="3.4.21.89"/>
    </reaction>
</comment>
<reference evidence="9" key="1">
    <citation type="submission" date="2009-04" db="EMBL/GenBank/DDBJ databases">
        <authorList>
            <person name="Weinstock G."/>
            <person name="Sodergren E."/>
            <person name="Clifton S."/>
            <person name="Fulton L."/>
            <person name="Fulton B."/>
            <person name="Courtney L."/>
            <person name="Fronick C."/>
            <person name="Harrison M."/>
            <person name="Strong C."/>
            <person name="Farmer C."/>
            <person name="Delahaunty K."/>
            <person name="Markovic C."/>
            <person name="Hall O."/>
            <person name="Minx P."/>
            <person name="Tomlinson C."/>
            <person name="Mitreva M."/>
            <person name="Nelson J."/>
            <person name="Hou S."/>
            <person name="Wollam A."/>
            <person name="Pepin K.H."/>
            <person name="Johnson M."/>
            <person name="Bhonagiri V."/>
            <person name="Nash W.E."/>
            <person name="Warren W."/>
            <person name="Chinwalla A."/>
            <person name="Mardis E.R."/>
            <person name="Wilson R.K."/>
        </authorList>
    </citation>
    <scope>NUCLEOTIDE SEQUENCE [LARGE SCALE GENOMIC DNA]</scope>
    <source>
        <strain evidence="9">DSM 14600</strain>
    </source>
</reference>
<dbReference type="GO" id="GO:0005886">
    <property type="term" value="C:plasma membrane"/>
    <property type="evidence" value="ECO:0007669"/>
    <property type="project" value="UniProtKB-SubCell"/>
</dbReference>
<evidence type="ECO:0000256" key="7">
    <source>
        <dbReference type="RuleBase" id="RU362042"/>
    </source>
</evidence>
<dbReference type="InterPro" id="IPR019757">
    <property type="entry name" value="Pept_S26A_signal_pept_1_Lys-AS"/>
</dbReference>
<feature type="active site" evidence="6">
    <location>
        <position position="96"/>
    </location>
</feature>
<sequence>MEEQKRQETIEKRQEKNPVREVLSTILYLALVILAAYLIVTFVGQRTEVNGSSMENTLDNGDNLIVDKISYRLGSPKRFDIVVFPYPQNPSTYFIKRVIGLPGETVRIDSSGKIYINGQVLEENFGREVISNPGLAQEPIKLGEDQYFVLGDNRNNSMDSRDSRVGLISGKSMVGKAFLRIWPLNKFGLVRHSM</sequence>
<dbReference type="GO" id="GO:0009003">
    <property type="term" value="F:signal peptidase activity"/>
    <property type="evidence" value="ECO:0007669"/>
    <property type="project" value="UniProtKB-EC"/>
</dbReference>
<dbReference type="PANTHER" id="PTHR43390">
    <property type="entry name" value="SIGNAL PEPTIDASE I"/>
    <property type="match status" value="1"/>
</dbReference>
<proteinExistence type="inferred from homology"/>
<dbReference type="CDD" id="cd06530">
    <property type="entry name" value="S26_SPase_I"/>
    <property type="match status" value="1"/>
</dbReference>
<evidence type="ECO:0000256" key="6">
    <source>
        <dbReference type="PIRSR" id="PIRSR600223-1"/>
    </source>
</evidence>
<accession>C4GAZ9</accession>
<dbReference type="EMBL" id="ACIP02000002">
    <property type="protein sequence ID" value="EEP28292.1"/>
    <property type="molecule type" value="Genomic_DNA"/>
</dbReference>
<keyword evidence="7" id="KW-0812">Transmembrane</keyword>
<dbReference type="InterPro" id="IPR000223">
    <property type="entry name" value="Pept_S26A_signal_pept_1"/>
</dbReference>
<evidence type="ECO:0000313" key="9">
    <source>
        <dbReference type="EMBL" id="EEP28292.1"/>
    </source>
</evidence>
<feature type="domain" description="Peptidase S26" evidence="8">
    <location>
        <begin position="25"/>
        <end position="182"/>
    </location>
</feature>
<evidence type="ECO:0000259" key="8">
    <source>
        <dbReference type="Pfam" id="PF10502"/>
    </source>
</evidence>
<protein>
    <recommendedName>
        <fullName evidence="4 7">Signal peptidase I</fullName>
        <ecNumber evidence="4 7">3.4.21.89</ecNumber>
    </recommendedName>
</protein>
<comment type="caution">
    <text evidence="9">The sequence shown here is derived from an EMBL/GenBank/DDBJ whole genome shotgun (WGS) entry which is preliminary data.</text>
</comment>
<organism evidence="9 10">
    <name type="scientific">Shuttleworthella satelles DSM 14600</name>
    <dbReference type="NCBI Taxonomy" id="626523"/>
    <lineage>
        <taxon>Bacteria</taxon>
        <taxon>Bacillati</taxon>
        <taxon>Bacillota</taxon>
        <taxon>Clostridia</taxon>
        <taxon>Lachnospirales</taxon>
        <taxon>Lachnospiraceae</taxon>
        <taxon>Shuttleworthella</taxon>
    </lineage>
</organism>
<dbReference type="AlphaFoldDB" id="C4GAZ9"/>
<keyword evidence="7" id="KW-0472">Membrane</keyword>
<name>C4GAZ9_9FIRM</name>
<dbReference type="PROSITE" id="PS00761">
    <property type="entry name" value="SPASE_I_3"/>
    <property type="match status" value="1"/>
</dbReference>
<evidence type="ECO:0000256" key="2">
    <source>
        <dbReference type="ARBA" id="ARBA00004401"/>
    </source>
</evidence>
<evidence type="ECO:0000256" key="4">
    <source>
        <dbReference type="ARBA" id="ARBA00013208"/>
    </source>
</evidence>
<dbReference type="InterPro" id="IPR019533">
    <property type="entry name" value="Peptidase_S26"/>
</dbReference>
<dbReference type="InterPro" id="IPR019758">
    <property type="entry name" value="Pept_S26A_signal_pept_1_CS"/>
</dbReference>
<dbReference type="GO" id="GO:0006465">
    <property type="term" value="P:signal peptide processing"/>
    <property type="evidence" value="ECO:0007669"/>
    <property type="project" value="InterPro"/>
</dbReference>
<feature type="transmembrane region" description="Helical" evidence="7">
    <location>
        <begin position="21"/>
        <end position="44"/>
    </location>
</feature>
<dbReference type="HOGENOM" id="CLU_028723_5_3_9"/>
<dbReference type="EC" id="3.4.21.89" evidence="4 7"/>
<dbReference type="InterPro" id="IPR036286">
    <property type="entry name" value="LexA/Signal_pep-like_sf"/>
</dbReference>
<dbReference type="Pfam" id="PF10502">
    <property type="entry name" value="Peptidase_S26"/>
    <property type="match status" value="1"/>
</dbReference>
<keyword evidence="5 7" id="KW-0378">Hydrolase</keyword>
<comment type="subcellular location">
    <subcellularLocation>
        <location evidence="2">Cell membrane</location>
        <topology evidence="2">Single-pass type II membrane protein</topology>
    </subcellularLocation>
    <subcellularLocation>
        <location evidence="7">Membrane</location>
        <topology evidence="7">Single-pass type II membrane protein</topology>
    </subcellularLocation>
</comment>
<dbReference type="GO" id="GO:0004252">
    <property type="term" value="F:serine-type endopeptidase activity"/>
    <property type="evidence" value="ECO:0007669"/>
    <property type="project" value="InterPro"/>
</dbReference>
<gene>
    <name evidence="9" type="primary">lepB</name>
    <name evidence="9" type="ORF">GCWU000342_01100</name>
</gene>
<dbReference type="RefSeq" id="WP_006906110.1">
    <property type="nucleotide sequence ID" value="NZ_GG665866.1"/>
</dbReference>
<evidence type="ECO:0000256" key="1">
    <source>
        <dbReference type="ARBA" id="ARBA00000677"/>
    </source>
</evidence>
<dbReference type="PROSITE" id="PS00760">
    <property type="entry name" value="SPASE_I_2"/>
    <property type="match status" value="1"/>
</dbReference>
<keyword evidence="7" id="KW-1133">Transmembrane helix</keyword>
<dbReference type="PANTHER" id="PTHR43390:SF1">
    <property type="entry name" value="CHLOROPLAST PROCESSING PEPTIDASE"/>
    <property type="match status" value="1"/>
</dbReference>